<dbReference type="RefSeq" id="WP_147134563.1">
    <property type="nucleotide sequence ID" value="NZ_VOSC01000025.1"/>
</dbReference>
<accession>A0A5C7APG4</accession>
<dbReference type="EMBL" id="VOSC01000025">
    <property type="protein sequence ID" value="TXE09569.1"/>
    <property type="molecule type" value="Genomic_DNA"/>
</dbReference>
<keyword evidence="5" id="KW-1185">Reference proteome</keyword>
<feature type="domain" description="Secretion system C-terminal sorting" evidence="3">
    <location>
        <begin position="187"/>
        <end position="250"/>
    </location>
</feature>
<gene>
    <name evidence="4" type="ORF">FUA26_08760</name>
</gene>
<dbReference type="NCBIfam" id="TIGR04183">
    <property type="entry name" value="Por_Secre_tail"/>
    <property type="match status" value="1"/>
</dbReference>
<dbReference type="AlphaFoldDB" id="A0A5C7APG4"/>
<dbReference type="Pfam" id="PF18962">
    <property type="entry name" value="Por_Secre_tail"/>
    <property type="match status" value="1"/>
</dbReference>
<evidence type="ECO:0000259" key="3">
    <source>
        <dbReference type="Pfam" id="PF18962"/>
    </source>
</evidence>
<reference evidence="5" key="1">
    <citation type="submission" date="2019-08" db="EMBL/GenBank/DDBJ databases">
        <title>Seonamhaeicola sediminis sp. nov., isolated from marine sediment.</title>
        <authorList>
            <person name="Cao W.R."/>
        </authorList>
    </citation>
    <scope>NUCLEOTIDE SEQUENCE [LARGE SCALE GENOMIC DNA]</scope>
    <source>
        <strain evidence="5">Gy8</strain>
    </source>
</reference>
<evidence type="ECO:0000256" key="1">
    <source>
        <dbReference type="ARBA" id="ARBA00022729"/>
    </source>
</evidence>
<dbReference type="Proteomes" id="UP000321790">
    <property type="component" value="Unassembled WGS sequence"/>
</dbReference>
<comment type="caution">
    <text evidence="4">The sequence shown here is derived from an EMBL/GenBank/DDBJ whole genome shotgun (WGS) entry which is preliminary data.</text>
</comment>
<feature type="chain" id="PRO_5023043966" evidence="2">
    <location>
        <begin position="24"/>
        <end position="250"/>
    </location>
</feature>
<evidence type="ECO:0000256" key="2">
    <source>
        <dbReference type="SAM" id="SignalP"/>
    </source>
</evidence>
<keyword evidence="1 2" id="KW-0732">Signal</keyword>
<organism evidence="4 5">
    <name type="scientific">Seonamhaeicola algicola</name>
    <dbReference type="NCBI Taxonomy" id="1719036"/>
    <lineage>
        <taxon>Bacteria</taxon>
        <taxon>Pseudomonadati</taxon>
        <taxon>Bacteroidota</taxon>
        <taxon>Flavobacteriia</taxon>
        <taxon>Flavobacteriales</taxon>
        <taxon>Flavobacteriaceae</taxon>
    </lineage>
</organism>
<feature type="signal peptide" evidence="2">
    <location>
        <begin position="1"/>
        <end position="23"/>
    </location>
</feature>
<sequence length="250" mass="26780">MMKKLLKQLTFTTGVMIASTMFAQNPTVTFDNVPAEIEATTYNLSASDQLVFTIDNIPDNNTTITANLRVYVAGSTANGSKKMQRTFNIDATSNASDSFYSFVESAGTNANTIKRVYTYTQLIPNTSGSGVGGDYIINETYDILVRLVGGAPSPDDTNSNSVMPATTMKAVADNTLSINKMNIIGSVYPNPVSTKLFISNTVKTNTYKITNLLGNTVKEVKANGSIDVSDLSAGIYVLVTDAGIAKFVKK</sequence>
<dbReference type="OrthoDB" id="1345084at2"/>
<dbReference type="InterPro" id="IPR026444">
    <property type="entry name" value="Secre_tail"/>
</dbReference>
<name>A0A5C7APG4_9FLAO</name>
<evidence type="ECO:0000313" key="5">
    <source>
        <dbReference type="Proteomes" id="UP000321790"/>
    </source>
</evidence>
<protein>
    <submittedName>
        <fullName evidence="4">T9SS type A sorting domain-containing protein</fullName>
    </submittedName>
</protein>
<proteinExistence type="predicted"/>
<evidence type="ECO:0000313" key="4">
    <source>
        <dbReference type="EMBL" id="TXE09569.1"/>
    </source>
</evidence>